<comment type="caution">
    <text evidence="1">The sequence shown here is derived from an EMBL/GenBank/DDBJ whole genome shotgun (WGS) entry which is preliminary data.</text>
</comment>
<protein>
    <submittedName>
        <fullName evidence="1">Uncharacterized protein</fullName>
    </submittedName>
</protein>
<dbReference type="EMBL" id="REGN01002020">
    <property type="protein sequence ID" value="RNA30921.1"/>
    <property type="molecule type" value="Genomic_DNA"/>
</dbReference>
<dbReference type="Proteomes" id="UP000276133">
    <property type="component" value="Unassembled WGS sequence"/>
</dbReference>
<gene>
    <name evidence="1" type="ORF">BpHYR1_046257</name>
</gene>
<proteinExistence type="predicted"/>
<evidence type="ECO:0000313" key="2">
    <source>
        <dbReference type="Proteomes" id="UP000276133"/>
    </source>
</evidence>
<organism evidence="1 2">
    <name type="scientific">Brachionus plicatilis</name>
    <name type="common">Marine rotifer</name>
    <name type="synonym">Brachionus muelleri</name>
    <dbReference type="NCBI Taxonomy" id="10195"/>
    <lineage>
        <taxon>Eukaryota</taxon>
        <taxon>Metazoa</taxon>
        <taxon>Spiralia</taxon>
        <taxon>Gnathifera</taxon>
        <taxon>Rotifera</taxon>
        <taxon>Eurotatoria</taxon>
        <taxon>Monogononta</taxon>
        <taxon>Pseudotrocha</taxon>
        <taxon>Ploima</taxon>
        <taxon>Brachionidae</taxon>
        <taxon>Brachionus</taxon>
    </lineage>
</organism>
<dbReference type="AlphaFoldDB" id="A0A3M7S579"/>
<accession>A0A3M7S579</accession>
<evidence type="ECO:0000313" key="1">
    <source>
        <dbReference type="EMBL" id="RNA30921.1"/>
    </source>
</evidence>
<reference evidence="1 2" key="1">
    <citation type="journal article" date="2018" name="Sci. Rep.">
        <title>Genomic signatures of local adaptation to the degree of environmental predictability in rotifers.</title>
        <authorList>
            <person name="Franch-Gras L."/>
            <person name="Hahn C."/>
            <person name="Garcia-Roger E.M."/>
            <person name="Carmona M.J."/>
            <person name="Serra M."/>
            <person name="Gomez A."/>
        </authorList>
    </citation>
    <scope>NUCLEOTIDE SEQUENCE [LARGE SCALE GENOMIC DNA]</scope>
    <source>
        <strain evidence="1">HYR1</strain>
    </source>
</reference>
<keyword evidence="2" id="KW-1185">Reference proteome</keyword>
<sequence length="130" mass="14900">MTDLNYEDPLSLALADNLVEQTDFYFLDFLEARLSLFLAIIGEDVDRSIVELLGLKRLVESAKFDTERPKDRSVLLGLFPILDTLCLSRSNLKFSKIIAYANLRDLSTIPRYKFFSGMSNLVQEDSKLRD</sequence>
<name>A0A3M7S579_BRAPC</name>